<evidence type="ECO:0000313" key="3">
    <source>
        <dbReference type="Proteomes" id="UP000248057"/>
    </source>
</evidence>
<reference evidence="2 3" key="1">
    <citation type="submission" date="2018-05" db="EMBL/GenBank/DDBJ databases">
        <title>Genomic Encyclopedia of Type Strains, Phase IV (KMG-IV): sequencing the most valuable type-strain genomes for metagenomic binning, comparative biology and taxonomic classification.</title>
        <authorList>
            <person name="Goeker M."/>
        </authorList>
    </citation>
    <scope>NUCLEOTIDE SEQUENCE [LARGE SCALE GENOMIC DNA]</scope>
    <source>
        <strain evidence="2 3">DSM 24995</strain>
    </source>
</reference>
<name>A0A2V3XTJ4_9FIRM</name>
<dbReference type="InterPro" id="IPR036736">
    <property type="entry name" value="ACP-like_sf"/>
</dbReference>
<comment type="caution">
    <text evidence="2">The sequence shown here is derived from an EMBL/GenBank/DDBJ whole genome shotgun (WGS) entry which is preliminary data.</text>
</comment>
<dbReference type="SUPFAM" id="SSF47336">
    <property type="entry name" value="ACP-like"/>
    <property type="match status" value="1"/>
</dbReference>
<dbReference type="Gene3D" id="1.10.1200.10">
    <property type="entry name" value="ACP-like"/>
    <property type="match status" value="1"/>
</dbReference>
<dbReference type="InterPro" id="IPR009081">
    <property type="entry name" value="PP-bd_ACP"/>
</dbReference>
<dbReference type="AlphaFoldDB" id="A0A2V3XTJ4"/>
<keyword evidence="3" id="KW-1185">Reference proteome</keyword>
<dbReference type="Proteomes" id="UP000248057">
    <property type="component" value="Unassembled WGS sequence"/>
</dbReference>
<dbReference type="RefSeq" id="WP_110326772.1">
    <property type="nucleotide sequence ID" value="NZ_QJKD01000031.1"/>
</dbReference>
<dbReference type="Pfam" id="PF00550">
    <property type="entry name" value="PP-binding"/>
    <property type="match status" value="1"/>
</dbReference>
<sequence>MDKFLKFVADVMEVDPSGINIETPYKEGKWDSFMMLTLVMELEAEYGVLIPMESLGDIKTLSDLYEFVK</sequence>
<accession>A0A2V3XTJ4</accession>
<protein>
    <submittedName>
        <fullName evidence="2">Acyl carrier protein</fullName>
    </submittedName>
</protein>
<dbReference type="EMBL" id="QJKD01000031">
    <property type="protein sequence ID" value="PXX43521.1"/>
    <property type="molecule type" value="Genomic_DNA"/>
</dbReference>
<proteinExistence type="predicted"/>
<dbReference type="GeneID" id="86065065"/>
<evidence type="ECO:0000259" key="1">
    <source>
        <dbReference type="PROSITE" id="PS50075"/>
    </source>
</evidence>
<feature type="domain" description="Carrier" evidence="1">
    <location>
        <begin position="1"/>
        <end position="69"/>
    </location>
</feature>
<gene>
    <name evidence="2" type="ORF">DFR60_13137</name>
</gene>
<organism evidence="2 3">
    <name type="scientific">Hungatella effluvii</name>
    <dbReference type="NCBI Taxonomy" id="1096246"/>
    <lineage>
        <taxon>Bacteria</taxon>
        <taxon>Bacillati</taxon>
        <taxon>Bacillota</taxon>
        <taxon>Clostridia</taxon>
        <taxon>Lachnospirales</taxon>
        <taxon>Lachnospiraceae</taxon>
        <taxon>Hungatella</taxon>
    </lineage>
</organism>
<dbReference type="PROSITE" id="PS50075">
    <property type="entry name" value="CARRIER"/>
    <property type="match status" value="1"/>
</dbReference>
<evidence type="ECO:0000313" key="2">
    <source>
        <dbReference type="EMBL" id="PXX43521.1"/>
    </source>
</evidence>